<proteinExistence type="inferred from homology"/>
<dbReference type="InterPro" id="IPR036188">
    <property type="entry name" value="FAD/NAD-bd_sf"/>
</dbReference>
<keyword evidence="7" id="KW-0560">Oxidoreductase</keyword>
<keyword evidence="4" id="KW-0963">Cytoplasm</keyword>
<dbReference type="Gene3D" id="3.90.660.10">
    <property type="match status" value="1"/>
</dbReference>
<dbReference type="Gene3D" id="3.50.50.60">
    <property type="entry name" value="FAD/NAD(P)-binding domain"/>
    <property type="match status" value="1"/>
</dbReference>
<sequence>MADVGETRCTVKDEPEIIIIGAGISGLAAADYLSRNGFYNFKILESSSRTGGRIWSINVEGLNGTCKAELGANYIHGIERNPIFQLAEENNLLALLNKNKTLSKRVVFVTEAGEQVPSKTVKEVDWCYGLLMQQCEAFFQCGMQTPIENDSVGGFLDREMERRLAKHDGDDQYIRRLIFKQRLAVEAMISGADNMYEVSLGELGSYEELPGVHYAIPPGFEEVLEVLKRSIPKENFYLNHAVKNIDWQNGVQGSDGTHKSVCVECRNGKKFYADHVICTVPLGYLKSNSRELFHPVLPEEKIEAIQRLEFGTVDKIILEFSEAIPLESDMRKLALLWDNSSIDGQDLSSTWYKHIFSFDAIHENVLLGWISGKAAQYMESLTDDEVIDACMKVLEQFLKKDHIPRPRKIVRTKWHSNEHTKGSYTFIPVGGKVQDIETLAEPLTPPNADKPAVLFAGEACHPSFYSSTHGALLTGQQEAERLVKLYTEHHSDPEPDDDSDDGGLAF</sequence>
<dbReference type="SUPFAM" id="SSF51905">
    <property type="entry name" value="FAD/NAD(P)-binding domain"/>
    <property type="match status" value="1"/>
</dbReference>
<organism evidence="8 9">
    <name type="scientific">Owenia fusiformis</name>
    <name type="common">Polychaete worm</name>
    <dbReference type="NCBI Taxonomy" id="6347"/>
    <lineage>
        <taxon>Eukaryota</taxon>
        <taxon>Metazoa</taxon>
        <taxon>Spiralia</taxon>
        <taxon>Lophotrochozoa</taxon>
        <taxon>Annelida</taxon>
        <taxon>Polychaeta</taxon>
        <taxon>Sedentaria</taxon>
        <taxon>Canalipalpata</taxon>
        <taxon>Sabellida</taxon>
        <taxon>Oweniida</taxon>
        <taxon>Oweniidae</taxon>
        <taxon>Owenia</taxon>
    </lineage>
</organism>
<keyword evidence="9" id="KW-1185">Reference proteome</keyword>
<evidence type="ECO:0000256" key="7">
    <source>
        <dbReference type="ARBA" id="ARBA00023002"/>
    </source>
</evidence>
<comment type="subcellular location">
    <subcellularLocation>
        <location evidence="2">Cytoplasm</location>
    </subcellularLocation>
</comment>
<gene>
    <name evidence="8" type="ORF">OFUS_LOCUS10704</name>
</gene>
<evidence type="ECO:0000256" key="5">
    <source>
        <dbReference type="ARBA" id="ARBA00022630"/>
    </source>
</evidence>
<reference evidence="8" key="1">
    <citation type="submission" date="2022-03" db="EMBL/GenBank/DDBJ databases">
        <authorList>
            <person name="Martin C."/>
        </authorList>
    </citation>
    <scope>NUCLEOTIDE SEQUENCE</scope>
</reference>
<evidence type="ECO:0000256" key="4">
    <source>
        <dbReference type="ARBA" id="ARBA00022490"/>
    </source>
</evidence>
<comment type="cofactor">
    <cofactor evidence="1">
        <name>FAD</name>
        <dbReference type="ChEBI" id="CHEBI:57692"/>
    </cofactor>
</comment>
<evidence type="ECO:0000256" key="3">
    <source>
        <dbReference type="ARBA" id="ARBA00005995"/>
    </source>
</evidence>
<keyword evidence="5" id="KW-0285">Flavoprotein</keyword>
<dbReference type="AlphaFoldDB" id="A0A8J1T5Y1"/>
<dbReference type="PRINTS" id="PR00419">
    <property type="entry name" value="ADXRDTASE"/>
</dbReference>
<evidence type="ECO:0000313" key="8">
    <source>
        <dbReference type="EMBL" id="CAH1784526.1"/>
    </source>
</evidence>
<comment type="similarity">
    <text evidence="3">Belongs to the flavin monoamine oxidase family.</text>
</comment>
<evidence type="ECO:0000256" key="6">
    <source>
        <dbReference type="ARBA" id="ARBA00022827"/>
    </source>
</evidence>
<dbReference type="OrthoDB" id="2019015at2759"/>
<dbReference type="GO" id="GO:0005737">
    <property type="term" value="C:cytoplasm"/>
    <property type="evidence" value="ECO:0007669"/>
    <property type="project" value="UniProtKB-SubCell"/>
</dbReference>
<dbReference type="PANTHER" id="PTHR10742">
    <property type="entry name" value="FLAVIN MONOAMINE OXIDASE"/>
    <property type="match status" value="1"/>
</dbReference>
<evidence type="ECO:0000256" key="2">
    <source>
        <dbReference type="ARBA" id="ARBA00004496"/>
    </source>
</evidence>
<dbReference type="Proteomes" id="UP000749559">
    <property type="component" value="Unassembled WGS sequence"/>
</dbReference>
<evidence type="ECO:0000313" key="9">
    <source>
        <dbReference type="Proteomes" id="UP000749559"/>
    </source>
</evidence>
<dbReference type="PANTHER" id="PTHR10742:SF405">
    <property type="entry name" value="PEROXISOMAL N(1)-ACETYL-SPERMINE_SPERMIDINE OXIDASE"/>
    <property type="match status" value="1"/>
</dbReference>
<dbReference type="Pfam" id="PF01593">
    <property type="entry name" value="Amino_oxidase"/>
    <property type="match status" value="1"/>
</dbReference>
<accession>A0A8J1T5Y1</accession>
<protein>
    <submittedName>
        <fullName evidence="8">Uncharacterized protein</fullName>
    </submittedName>
</protein>
<dbReference type="InterPro" id="IPR050281">
    <property type="entry name" value="Flavin_monoamine_oxidase"/>
</dbReference>
<dbReference type="InterPro" id="IPR002937">
    <property type="entry name" value="Amino_oxidase"/>
</dbReference>
<keyword evidence="6" id="KW-0274">FAD</keyword>
<name>A0A8J1T5Y1_OWEFU</name>
<dbReference type="GO" id="GO:0046592">
    <property type="term" value="F:polyamine oxidase activity"/>
    <property type="evidence" value="ECO:0007669"/>
    <property type="project" value="TreeGrafter"/>
</dbReference>
<evidence type="ECO:0000256" key="1">
    <source>
        <dbReference type="ARBA" id="ARBA00001974"/>
    </source>
</evidence>
<dbReference type="EMBL" id="CAIIXF020000005">
    <property type="protein sequence ID" value="CAH1784526.1"/>
    <property type="molecule type" value="Genomic_DNA"/>
</dbReference>
<comment type="caution">
    <text evidence="8">The sequence shown here is derived from an EMBL/GenBank/DDBJ whole genome shotgun (WGS) entry which is preliminary data.</text>
</comment>
<dbReference type="SUPFAM" id="SSF54373">
    <property type="entry name" value="FAD-linked reductases, C-terminal domain"/>
    <property type="match status" value="1"/>
</dbReference>